<dbReference type="RefSeq" id="WP_042597096.1">
    <property type="nucleotide sequence ID" value="NZ_CP014847.1"/>
</dbReference>
<evidence type="ECO:0000256" key="4">
    <source>
        <dbReference type="ARBA" id="ARBA00022544"/>
    </source>
</evidence>
<evidence type="ECO:0000313" key="9">
    <source>
        <dbReference type="EMBL" id="PEX46494.1"/>
    </source>
</evidence>
<feature type="transmembrane region" description="Helical" evidence="8">
    <location>
        <begin position="220"/>
        <end position="240"/>
    </location>
</feature>
<evidence type="ECO:0000256" key="1">
    <source>
        <dbReference type="ARBA" id="ARBA00004141"/>
    </source>
</evidence>
<feature type="transmembrane region" description="Helical" evidence="8">
    <location>
        <begin position="336"/>
        <end position="357"/>
    </location>
</feature>
<keyword evidence="6 8" id="KW-1133">Transmembrane helix</keyword>
<dbReference type="Proteomes" id="UP000220397">
    <property type="component" value="Unassembled WGS sequence"/>
</dbReference>
<dbReference type="Proteomes" id="UP000220502">
    <property type="component" value="Unassembled WGS sequence"/>
</dbReference>
<dbReference type="PANTHER" id="PTHR34975">
    <property type="entry name" value="SPORE GERMINATION PROTEIN A2"/>
    <property type="match status" value="1"/>
</dbReference>
<evidence type="ECO:0000256" key="5">
    <source>
        <dbReference type="ARBA" id="ARBA00022692"/>
    </source>
</evidence>
<evidence type="ECO:0000313" key="10">
    <source>
        <dbReference type="EMBL" id="PFA95397.1"/>
    </source>
</evidence>
<keyword evidence="7 8" id="KW-0472">Membrane</keyword>
<comment type="similarity">
    <text evidence="2">Belongs to the amino acid-polyamine-organocation (APC) superfamily. Spore germination protein (SGP) (TC 2.A.3.9) family.</text>
</comment>
<feature type="transmembrane region" description="Helical" evidence="8">
    <location>
        <begin position="143"/>
        <end position="164"/>
    </location>
</feature>
<feature type="transmembrane region" description="Helical" evidence="8">
    <location>
        <begin position="41"/>
        <end position="63"/>
    </location>
</feature>
<dbReference type="GO" id="GO:0016020">
    <property type="term" value="C:membrane"/>
    <property type="evidence" value="ECO:0007669"/>
    <property type="project" value="UniProtKB-SubCell"/>
</dbReference>
<organism evidence="10 11">
    <name type="scientific">Bacillus thuringiensis</name>
    <dbReference type="NCBI Taxonomy" id="1428"/>
    <lineage>
        <taxon>Bacteria</taxon>
        <taxon>Bacillati</taxon>
        <taxon>Bacillota</taxon>
        <taxon>Bacilli</taxon>
        <taxon>Bacillales</taxon>
        <taxon>Bacillaceae</taxon>
        <taxon>Bacillus</taxon>
        <taxon>Bacillus cereus group</taxon>
    </lineage>
</organism>
<dbReference type="AlphaFoldDB" id="A0A9X6V7D2"/>
<feature type="transmembrane region" description="Helical" evidence="8">
    <location>
        <begin position="120"/>
        <end position="136"/>
    </location>
</feature>
<protein>
    <submittedName>
        <fullName evidence="10">Spore gernimation protein GerK</fullName>
    </submittedName>
</protein>
<dbReference type="Pfam" id="PF03845">
    <property type="entry name" value="Spore_permease"/>
    <property type="match status" value="1"/>
</dbReference>
<feature type="transmembrane region" description="Helical" evidence="8">
    <location>
        <begin position="306"/>
        <end position="324"/>
    </location>
</feature>
<name>A0A9X6V7D2_BACTU</name>
<dbReference type="GO" id="GO:0009847">
    <property type="term" value="P:spore germination"/>
    <property type="evidence" value="ECO:0007669"/>
    <property type="project" value="InterPro"/>
</dbReference>
<evidence type="ECO:0000256" key="6">
    <source>
        <dbReference type="ARBA" id="ARBA00022989"/>
    </source>
</evidence>
<evidence type="ECO:0000256" key="2">
    <source>
        <dbReference type="ARBA" id="ARBA00007998"/>
    </source>
</evidence>
<dbReference type="PANTHER" id="PTHR34975:SF2">
    <property type="entry name" value="SPORE GERMINATION PROTEIN A2"/>
    <property type="match status" value="1"/>
</dbReference>
<feature type="transmembrane region" description="Helical" evidence="8">
    <location>
        <begin position="270"/>
        <end position="294"/>
    </location>
</feature>
<evidence type="ECO:0000256" key="8">
    <source>
        <dbReference type="SAM" id="Phobius"/>
    </source>
</evidence>
<evidence type="ECO:0000313" key="11">
    <source>
        <dbReference type="Proteomes" id="UP000220397"/>
    </source>
</evidence>
<reference evidence="11 12" key="1">
    <citation type="submission" date="2017-09" db="EMBL/GenBank/DDBJ databases">
        <title>Large-scale bioinformatics analysis of Bacillus genomes uncovers conserved roles of natural products in bacterial physiology.</title>
        <authorList>
            <consortium name="Agbiome Team Llc"/>
            <person name="Bleich R.M."/>
            <person name="Kirk G.J."/>
            <person name="Santa Maria K.C."/>
            <person name="Allen S.E."/>
            <person name="Farag S."/>
            <person name="Shank E.A."/>
            <person name="Bowers A."/>
        </authorList>
    </citation>
    <scope>NUCLEOTIDE SEQUENCE [LARGE SCALE GENOMIC DNA]</scope>
    <source>
        <strain evidence="9 12">AFS007900</strain>
        <strain evidence="10 11">AFS015413</strain>
    </source>
</reference>
<dbReference type="Gene3D" id="1.20.1740.10">
    <property type="entry name" value="Amino acid/polyamine transporter I"/>
    <property type="match status" value="1"/>
</dbReference>
<evidence type="ECO:0000256" key="3">
    <source>
        <dbReference type="ARBA" id="ARBA00022448"/>
    </source>
</evidence>
<dbReference type="EMBL" id="NTXF01000034">
    <property type="protein sequence ID" value="PEX46494.1"/>
    <property type="molecule type" value="Genomic_DNA"/>
</dbReference>
<dbReference type="InterPro" id="IPR004761">
    <property type="entry name" value="Spore_GerAB"/>
</dbReference>
<feature type="transmembrane region" description="Helical" evidence="8">
    <location>
        <begin position="9"/>
        <end position="29"/>
    </location>
</feature>
<dbReference type="EMBL" id="NTUS01000092">
    <property type="protein sequence ID" value="PFA95397.1"/>
    <property type="molecule type" value="Genomic_DNA"/>
</dbReference>
<feature type="transmembrane region" description="Helical" evidence="8">
    <location>
        <begin position="190"/>
        <end position="208"/>
    </location>
</feature>
<accession>A0A9X6V7D2</accession>
<comment type="caution">
    <text evidence="10">The sequence shown here is derived from an EMBL/GenBank/DDBJ whole genome shotgun (WGS) entry which is preliminary data.</text>
</comment>
<evidence type="ECO:0000313" key="12">
    <source>
        <dbReference type="Proteomes" id="UP000220502"/>
    </source>
</evidence>
<sequence>MTNTQSKISLVQLTFFVIQCQIGVGILSLPNRLHPIAKGGGWISVLIAGLATQLIILLMWFLLRRFPDANMYEIACMMFGNKFGKLLGFSYVFYFTLIGMTVMLNACTVIKIWILQATPWYAILLLFTIACCYVAYNTFKVIVRFYVMASILILPMALLIGLGLSRADFSYIFPITEAGWWNIIKASKETITAMYGFEIFLIAFPKVNGTAVAKLKAISIANGFVTLFYAFTVWICFIVFSPKQVELIPEPVAYLLRSLHIGIVDRTDLIFIPIWMITVVASIASCYAAASIGIGHIFNLANHKKSVPIVGVISFSIALFIDTPEELKLIANFTDKFTYIFIIVLPFLFLLYSLLRNKKGAPYAQKKQLNYVVSYVLAHFFLVAGIKSL</sequence>
<keyword evidence="3" id="KW-0813">Transport</keyword>
<evidence type="ECO:0000256" key="7">
    <source>
        <dbReference type="ARBA" id="ARBA00023136"/>
    </source>
</evidence>
<feature type="transmembrane region" description="Helical" evidence="8">
    <location>
        <begin position="91"/>
        <end position="114"/>
    </location>
</feature>
<gene>
    <name evidence="10" type="ORF">CN398_22930</name>
    <name evidence="9" type="ORF">CN461_21240</name>
</gene>
<proteinExistence type="inferred from homology"/>
<comment type="subcellular location">
    <subcellularLocation>
        <location evidence="1">Membrane</location>
        <topology evidence="1">Multi-pass membrane protein</topology>
    </subcellularLocation>
</comment>
<keyword evidence="5 8" id="KW-0812">Transmembrane</keyword>
<keyword evidence="4" id="KW-0309">Germination</keyword>
<dbReference type="NCBIfam" id="TIGR00912">
    <property type="entry name" value="2A0309"/>
    <property type="match status" value="1"/>
</dbReference>
<feature type="transmembrane region" description="Helical" evidence="8">
    <location>
        <begin position="369"/>
        <end position="386"/>
    </location>
</feature>